<dbReference type="InterPro" id="IPR051935">
    <property type="entry name" value="HSDL2"/>
</dbReference>
<feature type="non-terminal residue" evidence="10">
    <location>
        <position position="417"/>
    </location>
</feature>
<dbReference type="PANTHER" id="PTHR42808">
    <property type="entry name" value="HYDROXYSTEROID DEHYDROGENASE-LIKE PROTEIN 2"/>
    <property type="match status" value="1"/>
</dbReference>
<comment type="subcellular location">
    <subcellularLocation>
        <location evidence="1">Mitochondrion</location>
    </subcellularLocation>
    <subcellularLocation>
        <location evidence="2">Peroxisome</location>
    </subcellularLocation>
</comment>
<keyword evidence="6" id="KW-0496">Mitochondrion</keyword>
<comment type="caution">
    <text evidence="10">The sequence shown here is derived from an EMBL/GenBank/DDBJ whole genome shotgun (WGS) entry which is preliminary data.</text>
</comment>
<dbReference type="Pfam" id="PF02036">
    <property type="entry name" value="SCP2"/>
    <property type="match status" value="1"/>
</dbReference>
<dbReference type="InterPro" id="IPR003033">
    <property type="entry name" value="SCP2_sterol-bd_dom"/>
</dbReference>
<keyword evidence="5" id="KW-0560">Oxidoreductase</keyword>
<evidence type="ECO:0000256" key="6">
    <source>
        <dbReference type="ARBA" id="ARBA00023128"/>
    </source>
</evidence>
<evidence type="ECO:0000256" key="3">
    <source>
        <dbReference type="ARBA" id="ARBA00006484"/>
    </source>
</evidence>
<dbReference type="CDD" id="cd09762">
    <property type="entry name" value="HSDL2_SDR_c"/>
    <property type="match status" value="1"/>
</dbReference>
<keyword evidence="11" id="KW-1185">Reference proteome</keyword>
<evidence type="ECO:0000313" key="10">
    <source>
        <dbReference type="EMBL" id="CAJ0571602.1"/>
    </source>
</evidence>
<evidence type="ECO:0000256" key="8">
    <source>
        <dbReference type="ARBA" id="ARBA00040243"/>
    </source>
</evidence>
<dbReference type="PANTHER" id="PTHR42808:SF3">
    <property type="entry name" value="HYDROXYSTEROID DEHYDROGENASE-LIKE PROTEIN 2"/>
    <property type="match status" value="1"/>
</dbReference>
<evidence type="ECO:0000256" key="2">
    <source>
        <dbReference type="ARBA" id="ARBA00004275"/>
    </source>
</evidence>
<dbReference type="FunFam" id="3.40.50.720:FF:000301">
    <property type="entry name" value="Hydroxysteroid dehydrogenase like 2"/>
    <property type="match status" value="1"/>
</dbReference>
<keyword evidence="7" id="KW-0576">Peroxisome</keyword>
<dbReference type="Gene3D" id="3.40.50.720">
    <property type="entry name" value="NAD(P)-binding Rossmann-like Domain"/>
    <property type="match status" value="1"/>
</dbReference>
<protein>
    <recommendedName>
        <fullName evidence="8">Hydroxysteroid dehydrogenase-like protein 2</fullName>
    </recommendedName>
</protein>
<dbReference type="PRINTS" id="PR00081">
    <property type="entry name" value="GDHRDH"/>
</dbReference>
<dbReference type="Proteomes" id="UP001177023">
    <property type="component" value="Unassembled WGS sequence"/>
</dbReference>
<accession>A0AA36FYA1</accession>
<evidence type="ECO:0000259" key="9">
    <source>
        <dbReference type="Pfam" id="PF02036"/>
    </source>
</evidence>
<dbReference type="Gene3D" id="3.30.1050.10">
    <property type="entry name" value="SCP2 sterol-binding domain"/>
    <property type="match status" value="1"/>
</dbReference>
<gene>
    <name evidence="10" type="ORF">MSPICULIGERA_LOCUS10004</name>
</gene>
<dbReference type="GO" id="GO:0016491">
    <property type="term" value="F:oxidoreductase activity"/>
    <property type="evidence" value="ECO:0007669"/>
    <property type="project" value="UniProtKB-KW"/>
</dbReference>
<evidence type="ECO:0000256" key="7">
    <source>
        <dbReference type="ARBA" id="ARBA00023140"/>
    </source>
</evidence>
<keyword evidence="4" id="KW-0521">NADP</keyword>
<dbReference type="GO" id="GO:0005777">
    <property type="term" value="C:peroxisome"/>
    <property type="evidence" value="ECO:0007669"/>
    <property type="project" value="UniProtKB-SubCell"/>
</dbReference>
<evidence type="ECO:0000313" key="11">
    <source>
        <dbReference type="Proteomes" id="UP001177023"/>
    </source>
</evidence>
<dbReference type="InterPro" id="IPR002347">
    <property type="entry name" value="SDR_fam"/>
</dbReference>
<dbReference type="EMBL" id="CATQJA010002573">
    <property type="protein sequence ID" value="CAJ0571602.1"/>
    <property type="molecule type" value="Genomic_DNA"/>
</dbReference>
<reference evidence="10" key="1">
    <citation type="submission" date="2023-06" db="EMBL/GenBank/DDBJ databases">
        <authorList>
            <person name="Delattre M."/>
        </authorList>
    </citation>
    <scope>NUCLEOTIDE SEQUENCE</scope>
    <source>
        <strain evidence="10">AF72</strain>
    </source>
</reference>
<evidence type="ECO:0000256" key="4">
    <source>
        <dbReference type="ARBA" id="ARBA00022857"/>
    </source>
</evidence>
<evidence type="ECO:0000256" key="5">
    <source>
        <dbReference type="ARBA" id="ARBA00023002"/>
    </source>
</evidence>
<dbReference type="InterPro" id="IPR036527">
    <property type="entry name" value="SCP2_sterol-bd_dom_sf"/>
</dbReference>
<name>A0AA36FYA1_9BILA</name>
<sequence length="417" mass="45582">MFNTGKFAGKTAIITGASRGIGKEIALKLAKDGANIVVAAKTVTPHPKLPGTIYTAAEEIEKAGGKALAFAVDVRDEKSVNDCVQETVKKFGGVDILINNASAIALTGTLETEMKRYDLMHSINTRGTFLMSKTALPYLKQAKNPHILNISPPLVMDSLWFRSHVAYTMAKYGMSMCVLGMHEEFRQEGVAVNALWPLTAIWTAAMDMLSSGQGADGCRHPAIIADAAYAMLSRRSKEYTGHFAIDEDVLKEEGITDFNKYAVKQGAPLIADYFLPADRLKQFQLTIDDTKSKKRSASREAITKDVVSQEIDKVLKVVKAALSEELVKKLNGIFVFTVSGKVNRSISINLKEGTGSITEGKPEKADVEFSCSDEDFLRLFNGELSALVAFSMKKLQIKGNMQKAIALESLMKKLKKN</sequence>
<dbReference type="SUPFAM" id="SSF55718">
    <property type="entry name" value="SCP-like"/>
    <property type="match status" value="1"/>
</dbReference>
<comment type="similarity">
    <text evidence="3">Belongs to the short-chain dehydrogenases/reductases (SDR) family.</text>
</comment>
<dbReference type="NCBIfam" id="NF006133">
    <property type="entry name" value="PRK08278.1"/>
    <property type="match status" value="1"/>
</dbReference>
<feature type="domain" description="SCP2" evidence="9">
    <location>
        <begin position="314"/>
        <end position="412"/>
    </location>
</feature>
<evidence type="ECO:0000256" key="1">
    <source>
        <dbReference type="ARBA" id="ARBA00004173"/>
    </source>
</evidence>
<dbReference type="SUPFAM" id="SSF51735">
    <property type="entry name" value="NAD(P)-binding Rossmann-fold domains"/>
    <property type="match status" value="1"/>
</dbReference>
<dbReference type="Pfam" id="PF00106">
    <property type="entry name" value="adh_short"/>
    <property type="match status" value="1"/>
</dbReference>
<proteinExistence type="inferred from homology"/>
<organism evidence="10 11">
    <name type="scientific">Mesorhabditis spiculigera</name>
    <dbReference type="NCBI Taxonomy" id="96644"/>
    <lineage>
        <taxon>Eukaryota</taxon>
        <taxon>Metazoa</taxon>
        <taxon>Ecdysozoa</taxon>
        <taxon>Nematoda</taxon>
        <taxon>Chromadorea</taxon>
        <taxon>Rhabditida</taxon>
        <taxon>Rhabditina</taxon>
        <taxon>Rhabditomorpha</taxon>
        <taxon>Rhabditoidea</taxon>
        <taxon>Rhabditidae</taxon>
        <taxon>Mesorhabditinae</taxon>
        <taxon>Mesorhabditis</taxon>
    </lineage>
</organism>
<dbReference type="GO" id="GO:0005739">
    <property type="term" value="C:mitochondrion"/>
    <property type="evidence" value="ECO:0007669"/>
    <property type="project" value="UniProtKB-SubCell"/>
</dbReference>
<dbReference type="InterPro" id="IPR036291">
    <property type="entry name" value="NAD(P)-bd_dom_sf"/>
</dbReference>
<dbReference type="AlphaFoldDB" id="A0AA36FYA1"/>